<dbReference type="EMBL" id="JAHUTI010092283">
    <property type="protein sequence ID" value="MED6262349.1"/>
    <property type="molecule type" value="Genomic_DNA"/>
</dbReference>
<protein>
    <submittedName>
        <fullName evidence="1">Uncharacterized protein</fullName>
    </submittedName>
</protein>
<organism evidence="1 2">
    <name type="scientific">Ataeniobius toweri</name>
    <dbReference type="NCBI Taxonomy" id="208326"/>
    <lineage>
        <taxon>Eukaryota</taxon>
        <taxon>Metazoa</taxon>
        <taxon>Chordata</taxon>
        <taxon>Craniata</taxon>
        <taxon>Vertebrata</taxon>
        <taxon>Euteleostomi</taxon>
        <taxon>Actinopterygii</taxon>
        <taxon>Neopterygii</taxon>
        <taxon>Teleostei</taxon>
        <taxon>Neoteleostei</taxon>
        <taxon>Acanthomorphata</taxon>
        <taxon>Ovalentaria</taxon>
        <taxon>Atherinomorphae</taxon>
        <taxon>Cyprinodontiformes</taxon>
        <taxon>Goodeidae</taxon>
        <taxon>Ataeniobius</taxon>
    </lineage>
</organism>
<comment type="caution">
    <text evidence="1">The sequence shown here is derived from an EMBL/GenBank/DDBJ whole genome shotgun (WGS) entry which is preliminary data.</text>
</comment>
<evidence type="ECO:0000313" key="1">
    <source>
        <dbReference type="EMBL" id="MED6262349.1"/>
    </source>
</evidence>
<accession>A0ABU7CKH7</accession>
<dbReference type="Proteomes" id="UP001345963">
    <property type="component" value="Unassembled WGS sequence"/>
</dbReference>
<keyword evidence="2" id="KW-1185">Reference proteome</keyword>
<name>A0ABU7CKH7_9TELE</name>
<proteinExistence type="predicted"/>
<reference evidence="1 2" key="1">
    <citation type="submission" date="2021-07" db="EMBL/GenBank/DDBJ databases">
        <authorList>
            <person name="Palmer J.M."/>
        </authorList>
    </citation>
    <scope>NUCLEOTIDE SEQUENCE [LARGE SCALE GENOMIC DNA]</scope>
    <source>
        <strain evidence="1 2">AT_MEX2019</strain>
        <tissue evidence="1">Muscle</tissue>
    </source>
</reference>
<gene>
    <name evidence="1" type="ORF">ATANTOWER_018235</name>
</gene>
<evidence type="ECO:0000313" key="2">
    <source>
        <dbReference type="Proteomes" id="UP001345963"/>
    </source>
</evidence>
<sequence>MKTGNSNINIDHVSANDWVHSPSPCGRDFWWLHQTQGGLYLVRKPEEALMVPTEQSVPCGVDKSLHRDGVWLLPDLERAWGFY</sequence>